<dbReference type="AlphaFoldDB" id="A0A8T0EME6"/>
<comment type="caution">
    <text evidence="2">The sequence shown here is derived from an EMBL/GenBank/DDBJ whole genome shotgun (WGS) entry which is preliminary data.</text>
</comment>
<accession>A0A8T0EME6</accession>
<feature type="signal peptide" evidence="1">
    <location>
        <begin position="1"/>
        <end position="22"/>
    </location>
</feature>
<protein>
    <submittedName>
        <fullName evidence="2">Uncharacterized protein</fullName>
    </submittedName>
</protein>
<dbReference type="EMBL" id="JABXBU010002072">
    <property type="protein sequence ID" value="KAF8776980.1"/>
    <property type="molecule type" value="Genomic_DNA"/>
</dbReference>
<sequence>MFSVHFLAHFAVLFCGVFLTWASANRKEESFFSFPGPAKPKHMGDESYSFTVKCSASKMFSPAFLIMATLLCSTFVTDVASQDSGNGSGQDTQPLFCVKIPQSTMSKMQCGVSAIQMAMKML</sequence>
<evidence type="ECO:0000256" key="1">
    <source>
        <dbReference type="SAM" id="SignalP"/>
    </source>
</evidence>
<organism evidence="2 3">
    <name type="scientific">Argiope bruennichi</name>
    <name type="common">Wasp spider</name>
    <name type="synonym">Aranea bruennichi</name>
    <dbReference type="NCBI Taxonomy" id="94029"/>
    <lineage>
        <taxon>Eukaryota</taxon>
        <taxon>Metazoa</taxon>
        <taxon>Ecdysozoa</taxon>
        <taxon>Arthropoda</taxon>
        <taxon>Chelicerata</taxon>
        <taxon>Arachnida</taxon>
        <taxon>Araneae</taxon>
        <taxon>Araneomorphae</taxon>
        <taxon>Entelegynae</taxon>
        <taxon>Araneoidea</taxon>
        <taxon>Araneidae</taxon>
        <taxon>Argiope</taxon>
    </lineage>
</organism>
<name>A0A8T0EME6_ARGBR</name>
<gene>
    <name evidence="2" type="ORF">HNY73_013911</name>
</gene>
<reference evidence="2" key="2">
    <citation type="submission" date="2020-06" db="EMBL/GenBank/DDBJ databases">
        <authorList>
            <person name="Sheffer M."/>
        </authorList>
    </citation>
    <scope>NUCLEOTIDE SEQUENCE</scope>
</reference>
<proteinExistence type="predicted"/>
<feature type="chain" id="PRO_5035817775" evidence="1">
    <location>
        <begin position="23"/>
        <end position="122"/>
    </location>
</feature>
<evidence type="ECO:0000313" key="2">
    <source>
        <dbReference type="EMBL" id="KAF8776980.1"/>
    </source>
</evidence>
<evidence type="ECO:0000313" key="3">
    <source>
        <dbReference type="Proteomes" id="UP000807504"/>
    </source>
</evidence>
<dbReference type="Proteomes" id="UP000807504">
    <property type="component" value="Unassembled WGS sequence"/>
</dbReference>
<keyword evidence="3" id="KW-1185">Reference proteome</keyword>
<reference evidence="2" key="1">
    <citation type="journal article" date="2020" name="bioRxiv">
        <title>Chromosome-level reference genome of the European wasp spider Argiope bruennichi: a resource for studies on range expansion and evolutionary adaptation.</title>
        <authorList>
            <person name="Sheffer M.M."/>
            <person name="Hoppe A."/>
            <person name="Krehenwinkel H."/>
            <person name="Uhl G."/>
            <person name="Kuss A.W."/>
            <person name="Jensen L."/>
            <person name="Jensen C."/>
            <person name="Gillespie R.G."/>
            <person name="Hoff K.J."/>
            <person name="Prost S."/>
        </authorList>
    </citation>
    <scope>NUCLEOTIDE SEQUENCE</scope>
</reference>
<keyword evidence="1" id="KW-0732">Signal</keyword>